<dbReference type="EMBL" id="JAHHHV010000021">
    <property type="protein sequence ID" value="MBW4464809.1"/>
    <property type="molecule type" value="Genomic_DNA"/>
</dbReference>
<feature type="transmembrane region" description="Helical" evidence="1">
    <location>
        <begin position="12"/>
        <end position="31"/>
    </location>
</feature>
<accession>A0A951P8M6</accession>
<keyword evidence="1" id="KW-0812">Transmembrane</keyword>
<dbReference type="Proteomes" id="UP000707356">
    <property type="component" value="Unassembled WGS sequence"/>
</dbReference>
<evidence type="ECO:0000256" key="1">
    <source>
        <dbReference type="SAM" id="Phobius"/>
    </source>
</evidence>
<protein>
    <submittedName>
        <fullName evidence="3">DUF4168 domain-containing protein</fullName>
    </submittedName>
</protein>
<keyword evidence="1" id="KW-1133">Transmembrane helix</keyword>
<dbReference type="AlphaFoldDB" id="A0A951P8M6"/>
<sequence length="169" mass="17818">MQLAGQAGVQKLLLQALTAGTLAASLLLGVIPSVDQAGLNLSGAAYAQNGAGQVTSQEVQSYARSVLAMEPYREAAFGEIQQITGSNDVPVVACHRPSSLSNLPENIRDIAIDYCNQAIAIVERNGLTITRFNQITVSHQSDATLRSQIQGEICKIQGNQGDDCKLPPG</sequence>
<reference evidence="3" key="1">
    <citation type="submission" date="2021-05" db="EMBL/GenBank/DDBJ databases">
        <authorList>
            <person name="Pietrasiak N."/>
            <person name="Ward R."/>
            <person name="Stajich J.E."/>
            <person name="Kurbessoian T."/>
        </authorList>
    </citation>
    <scope>NUCLEOTIDE SEQUENCE</scope>
    <source>
        <strain evidence="3">GSE-TBD4-15B</strain>
    </source>
</reference>
<dbReference type="InterPro" id="IPR025433">
    <property type="entry name" value="DUF4168"/>
</dbReference>
<gene>
    <name evidence="3" type="ORF">KME07_05130</name>
</gene>
<comment type="caution">
    <text evidence="3">The sequence shown here is derived from an EMBL/GenBank/DDBJ whole genome shotgun (WGS) entry which is preliminary data.</text>
</comment>
<feature type="domain" description="DUF4168" evidence="2">
    <location>
        <begin position="56"/>
        <end position="149"/>
    </location>
</feature>
<proteinExistence type="predicted"/>
<keyword evidence="1" id="KW-0472">Membrane</keyword>
<name>A0A951P8M6_9CYAN</name>
<evidence type="ECO:0000259" key="2">
    <source>
        <dbReference type="Pfam" id="PF13767"/>
    </source>
</evidence>
<evidence type="ECO:0000313" key="4">
    <source>
        <dbReference type="Proteomes" id="UP000707356"/>
    </source>
</evidence>
<dbReference type="Pfam" id="PF13767">
    <property type="entry name" value="DUF4168"/>
    <property type="match status" value="1"/>
</dbReference>
<reference evidence="3" key="2">
    <citation type="journal article" date="2022" name="Microbiol. Resour. Announc.">
        <title>Metagenome Sequencing to Explore Phylogenomics of Terrestrial Cyanobacteria.</title>
        <authorList>
            <person name="Ward R.D."/>
            <person name="Stajich J.E."/>
            <person name="Johansen J.R."/>
            <person name="Huntemann M."/>
            <person name="Clum A."/>
            <person name="Foster B."/>
            <person name="Foster B."/>
            <person name="Roux S."/>
            <person name="Palaniappan K."/>
            <person name="Varghese N."/>
            <person name="Mukherjee S."/>
            <person name="Reddy T.B.K."/>
            <person name="Daum C."/>
            <person name="Copeland A."/>
            <person name="Chen I.A."/>
            <person name="Ivanova N.N."/>
            <person name="Kyrpides N.C."/>
            <person name="Shapiro N."/>
            <person name="Eloe-Fadrosh E.A."/>
            <person name="Pietrasiak N."/>
        </authorList>
    </citation>
    <scope>NUCLEOTIDE SEQUENCE</scope>
    <source>
        <strain evidence="3">GSE-TBD4-15B</strain>
    </source>
</reference>
<organism evidence="3 4">
    <name type="scientific">Pegethrix bostrychoides GSE-TBD4-15B</name>
    <dbReference type="NCBI Taxonomy" id="2839662"/>
    <lineage>
        <taxon>Bacteria</taxon>
        <taxon>Bacillati</taxon>
        <taxon>Cyanobacteriota</taxon>
        <taxon>Cyanophyceae</taxon>
        <taxon>Oculatellales</taxon>
        <taxon>Oculatellaceae</taxon>
        <taxon>Pegethrix</taxon>
    </lineage>
</organism>
<evidence type="ECO:0000313" key="3">
    <source>
        <dbReference type="EMBL" id="MBW4464809.1"/>
    </source>
</evidence>